<dbReference type="EMBL" id="BT085370">
    <property type="protein sequence ID" value="ACR35723.1"/>
    <property type="molecule type" value="mRNA"/>
</dbReference>
<sequence length="72" mass="8076">MGTASSSNTQLPLPQQPYRQLVSIDASLLLLPDQTLRLHYDQIRRRTDTETCTIPSCRVFSAISHFSSDPSL</sequence>
<reference evidence="1" key="2">
    <citation type="submission" date="2012-06" db="EMBL/GenBank/DDBJ databases">
        <authorList>
            <person name="Yu Y."/>
            <person name="Currie J."/>
            <person name="Lomeli R."/>
            <person name="Angelova A."/>
            <person name="Collura K."/>
            <person name="Wissotski M."/>
            <person name="Campos D."/>
            <person name="Kudrna D."/>
            <person name="Golser W."/>
            <person name="Ashely E."/>
            <person name="Descour A."/>
            <person name="Fernandes J."/>
            <person name="Soderlund C."/>
            <person name="Walbot V."/>
        </authorList>
    </citation>
    <scope>NUCLEOTIDE SEQUENCE</scope>
    <source>
        <strain evidence="1">B73</strain>
    </source>
</reference>
<evidence type="ECO:0000313" key="1">
    <source>
        <dbReference type="EMBL" id="ACR35723.1"/>
    </source>
</evidence>
<organism evidence="1">
    <name type="scientific">Zea mays</name>
    <name type="common">Maize</name>
    <dbReference type="NCBI Taxonomy" id="4577"/>
    <lineage>
        <taxon>Eukaryota</taxon>
        <taxon>Viridiplantae</taxon>
        <taxon>Streptophyta</taxon>
        <taxon>Embryophyta</taxon>
        <taxon>Tracheophyta</taxon>
        <taxon>Spermatophyta</taxon>
        <taxon>Magnoliopsida</taxon>
        <taxon>Liliopsida</taxon>
        <taxon>Poales</taxon>
        <taxon>Poaceae</taxon>
        <taxon>PACMAD clade</taxon>
        <taxon>Panicoideae</taxon>
        <taxon>Andropogonodae</taxon>
        <taxon>Andropogoneae</taxon>
        <taxon>Tripsacinae</taxon>
        <taxon>Zea</taxon>
    </lineage>
</organism>
<accession>C4J3H3</accession>
<dbReference type="AlphaFoldDB" id="C4J3H3"/>
<reference evidence="1" key="1">
    <citation type="journal article" date="2009" name="PLoS Genet.">
        <title>Sequencing, mapping, and analysis of 27,455 maize full-length cDNAs.</title>
        <authorList>
            <person name="Soderlund C."/>
            <person name="Descour A."/>
            <person name="Kudrna D."/>
            <person name="Bomhoff M."/>
            <person name="Boyd L."/>
            <person name="Currie J."/>
            <person name="Angelova A."/>
            <person name="Collura K."/>
            <person name="Wissotski M."/>
            <person name="Ashley E."/>
            <person name="Morrow D."/>
            <person name="Fernandes J."/>
            <person name="Walbot V."/>
            <person name="Yu Y."/>
        </authorList>
    </citation>
    <scope>NUCLEOTIDE SEQUENCE</scope>
    <source>
        <strain evidence="1">B73</strain>
    </source>
</reference>
<name>C4J3H3_MAIZE</name>
<proteinExistence type="evidence at transcript level"/>
<protein>
    <submittedName>
        <fullName evidence="1">Uncharacterized protein</fullName>
    </submittedName>
</protein>